<keyword evidence="4" id="KW-1185">Reference proteome</keyword>
<proteinExistence type="predicted"/>
<dbReference type="Gene3D" id="3.40.30.10">
    <property type="entry name" value="Glutaredoxin"/>
    <property type="match status" value="1"/>
</dbReference>
<name>A0AAD9WP51_9ROSI</name>
<dbReference type="Pfam" id="PF06110">
    <property type="entry name" value="TXD17-like_Trx"/>
    <property type="match status" value="1"/>
</dbReference>
<dbReference type="SUPFAM" id="SSF52833">
    <property type="entry name" value="Thioredoxin-like"/>
    <property type="match status" value="1"/>
</dbReference>
<evidence type="ECO:0000256" key="1">
    <source>
        <dbReference type="SAM" id="MobiDB-lite"/>
    </source>
</evidence>
<reference evidence="3" key="1">
    <citation type="journal article" date="2023" name="Plant J.">
        <title>Genome sequences and population genomics provide insights into the demographic history, inbreeding, and mutation load of two 'living fossil' tree species of Dipteronia.</title>
        <authorList>
            <person name="Feng Y."/>
            <person name="Comes H.P."/>
            <person name="Chen J."/>
            <person name="Zhu S."/>
            <person name="Lu R."/>
            <person name="Zhang X."/>
            <person name="Li P."/>
            <person name="Qiu J."/>
            <person name="Olsen K.M."/>
            <person name="Qiu Y."/>
        </authorList>
    </citation>
    <scope>NUCLEOTIDE SEQUENCE</scope>
    <source>
        <strain evidence="3">KIB01</strain>
    </source>
</reference>
<dbReference type="EMBL" id="JANJYI010000009">
    <property type="protein sequence ID" value="KAK2637110.1"/>
    <property type="molecule type" value="Genomic_DNA"/>
</dbReference>
<dbReference type="Proteomes" id="UP001280121">
    <property type="component" value="Unassembled WGS sequence"/>
</dbReference>
<evidence type="ECO:0000313" key="4">
    <source>
        <dbReference type="Proteomes" id="UP001280121"/>
    </source>
</evidence>
<feature type="domain" description="Thioredoxin" evidence="2">
    <location>
        <begin position="31"/>
        <end position="66"/>
    </location>
</feature>
<accession>A0AAD9WP51</accession>
<organism evidence="3 4">
    <name type="scientific">Dipteronia dyeriana</name>
    <dbReference type="NCBI Taxonomy" id="168575"/>
    <lineage>
        <taxon>Eukaryota</taxon>
        <taxon>Viridiplantae</taxon>
        <taxon>Streptophyta</taxon>
        <taxon>Embryophyta</taxon>
        <taxon>Tracheophyta</taxon>
        <taxon>Spermatophyta</taxon>
        <taxon>Magnoliopsida</taxon>
        <taxon>eudicotyledons</taxon>
        <taxon>Gunneridae</taxon>
        <taxon>Pentapetalae</taxon>
        <taxon>rosids</taxon>
        <taxon>malvids</taxon>
        <taxon>Sapindales</taxon>
        <taxon>Sapindaceae</taxon>
        <taxon>Hippocastanoideae</taxon>
        <taxon>Acereae</taxon>
        <taxon>Dipteronia</taxon>
    </lineage>
</organism>
<sequence>MQPQQPSTVSSKSSDQKRPITKPTSFSFSLSWCPDCVRAELIIYKTLEASADDVALQQAYVGDRPT</sequence>
<comment type="caution">
    <text evidence="3">The sequence shown here is derived from an EMBL/GenBank/DDBJ whole genome shotgun (WGS) entry which is preliminary data.</text>
</comment>
<dbReference type="InterPro" id="IPR010357">
    <property type="entry name" value="TXNDC17_dom"/>
</dbReference>
<feature type="region of interest" description="Disordered" evidence="1">
    <location>
        <begin position="1"/>
        <end position="28"/>
    </location>
</feature>
<gene>
    <name evidence="3" type="ORF">Ddye_031902</name>
</gene>
<dbReference type="AlphaFoldDB" id="A0AAD9WP51"/>
<feature type="compositionally biased region" description="Polar residues" evidence="1">
    <location>
        <begin position="1"/>
        <end position="13"/>
    </location>
</feature>
<evidence type="ECO:0000313" key="3">
    <source>
        <dbReference type="EMBL" id="KAK2637110.1"/>
    </source>
</evidence>
<dbReference type="InterPro" id="IPR036249">
    <property type="entry name" value="Thioredoxin-like_sf"/>
</dbReference>
<evidence type="ECO:0000259" key="2">
    <source>
        <dbReference type="Pfam" id="PF06110"/>
    </source>
</evidence>
<protein>
    <recommendedName>
        <fullName evidence="2">Thioredoxin domain-containing protein</fullName>
    </recommendedName>
</protein>